<dbReference type="PANTHER" id="PTHR38248">
    <property type="entry name" value="FUNK1 6"/>
    <property type="match status" value="1"/>
</dbReference>
<feature type="compositionally biased region" description="Basic and acidic residues" evidence="1">
    <location>
        <begin position="1"/>
        <end position="11"/>
    </location>
</feature>
<comment type="caution">
    <text evidence="3">The sequence shown here is derived from an EMBL/GenBank/DDBJ whole genome shotgun (WGS) entry which is preliminary data.</text>
</comment>
<dbReference type="Pfam" id="PF17667">
    <property type="entry name" value="Pkinase_fungal"/>
    <property type="match status" value="1"/>
</dbReference>
<reference evidence="3 4" key="1">
    <citation type="submission" date="2018-06" db="EMBL/GenBank/DDBJ databases">
        <title>Complete Genomes of Monosporascus.</title>
        <authorList>
            <person name="Robinson A.J."/>
            <person name="Natvig D.O."/>
        </authorList>
    </citation>
    <scope>NUCLEOTIDE SEQUENCE [LARGE SCALE GENOMIC DNA]</scope>
    <source>
        <strain evidence="3 4">CBS 609.92</strain>
    </source>
</reference>
<feature type="compositionally biased region" description="Polar residues" evidence="1">
    <location>
        <begin position="28"/>
        <end position="38"/>
    </location>
</feature>
<organism evidence="3 4">
    <name type="scientific">Monosporascus cannonballus</name>
    <dbReference type="NCBI Taxonomy" id="155416"/>
    <lineage>
        <taxon>Eukaryota</taxon>
        <taxon>Fungi</taxon>
        <taxon>Dikarya</taxon>
        <taxon>Ascomycota</taxon>
        <taxon>Pezizomycotina</taxon>
        <taxon>Sordariomycetes</taxon>
        <taxon>Xylariomycetidae</taxon>
        <taxon>Xylariales</taxon>
        <taxon>Xylariales incertae sedis</taxon>
        <taxon>Monosporascus</taxon>
    </lineage>
</organism>
<dbReference type="Proteomes" id="UP000294003">
    <property type="component" value="Unassembled WGS sequence"/>
</dbReference>
<feature type="domain" description="Fungal-type protein kinase" evidence="2">
    <location>
        <begin position="142"/>
        <end position="371"/>
    </location>
</feature>
<dbReference type="PANTHER" id="PTHR38248:SF2">
    <property type="entry name" value="FUNK1 11"/>
    <property type="match status" value="1"/>
</dbReference>
<dbReference type="InterPro" id="IPR040976">
    <property type="entry name" value="Pkinase_fungal"/>
</dbReference>
<feature type="region of interest" description="Disordered" evidence="1">
    <location>
        <begin position="1"/>
        <end position="45"/>
    </location>
</feature>
<name>A0ABY0GZT6_9PEZI</name>
<evidence type="ECO:0000313" key="4">
    <source>
        <dbReference type="Proteomes" id="UP000294003"/>
    </source>
</evidence>
<gene>
    <name evidence="3" type="ORF">DL762_007378</name>
</gene>
<dbReference type="EMBL" id="QJNS01000268">
    <property type="protein sequence ID" value="RYO80972.1"/>
    <property type="molecule type" value="Genomic_DNA"/>
</dbReference>
<evidence type="ECO:0000256" key="1">
    <source>
        <dbReference type="SAM" id="MobiDB-lite"/>
    </source>
</evidence>
<proteinExistence type="predicted"/>
<keyword evidence="4" id="KW-1185">Reference proteome</keyword>
<accession>A0ABY0GZT6</accession>
<evidence type="ECO:0000259" key="2">
    <source>
        <dbReference type="Pfam" id="PF17667"/>
    </source>
</evidence>
<protein>
    <recommendedName>
        <fullName evidence="2">Fungal-type protein kinase domain-containing protein</fullName>
    </recommendedName>
</protein>
<sequence length="377" mass="43776">MDQRAGKELRCKSTPPTLVDQLPLDTPLKSTSSSQRANEQTHDDIDERILQEVNKCVYRDTGGFYKKYFEGKQWSAEAEHTVQRVNPQVRGGRWTEYPAVPSQTAFLEWFRAFQINFLRGGCGLFCESPDLPLAGSDCKREPDLFLASPDAPKHNGKYNWADIRVTGELKKSEIRGEYTKELLWFSGHAREVFAAQATRRFLHGFIIRGSTMELWVLDRSGPYASENFDIHNDPRRFIKIMFGYTRMSDEELGVNTYIKEGEEGKSIVLDEEGREEERLYLEDKPITFQRTIVCKGTTCYRAKKRESERWEYVVIFAWRSDKRRAEGKLLKWAKERSVWGVAKLISHQDLESIADMRKGLEFRKPQKFRSASRDSIS</sequence>
<evidence type="ECO:0000313" key="3">
    <source>
        <dbReference type="EMBL" id="RYO80972.1"/>
    </source>
</evidence>